<sequence>MKKLIVFTCLLSLLFSLNACSSYYYSMLSSDKGIVGVNEYNDFVQENDSVRIIYNFYGEDAPVRITVFNKLDEPMYIDWQRSSLIIGDKAVSYYKEVMPVQGDVESYSSSTRQYGSVSSYSRGSFIGEVQMSKGIEFIPPRSKIEASTLCLGRDFLDDIPYGAFTKRPFVKANGCRTNLKVMEFNVRNSPLYFRSYLTIYTGMEEHKSVYESSFYISELVDAGKMSPSGFRIGQDQAGNFSYYCNRRGMNTGWIIGYAAAGIAVVTSMILIFTHKPSMEMPSHF</sequence>
<evidence type="ECO:0000256" key="2">
    <source>
        <dbReference type="SAM" id="SignalP"/>
    </source>
</evidence>
<proteinExistence type="predicted"/>
<evidence type="ECO:0000313" key="3">
    <source>
        <dbReference type="EMBL" id="MBC5632289.1"/>
    </source>
</evidence>
<feature type="signal peptide" evidence="2">
    <location>
        <begin position="1"/>
        <end position="21"/>
    </location>
</feature>
<accession>A0ABR7DLI6</accession>
<evidence type="ECO:0008006" key="5">
    <source>
        <dbReference type="Google" id="ProtNLM"/>
    </source>
</evidence>
<evidence type="ECO:0000256" key="1">
    <source>
        <dbReference type="SAM" id="Phobius"/>
    </source>
</evidence>
<gene>
    <name evidence="3" type="ORF">H8S65_05815</name>
</gene>
<organism evidence="3 4">
    <name type="scientific">Parabacteroides hominis</name>
    <dbReference type="NCBI Taxonomy" id="2763057"/>
    <lineage>
        <taxon>Bacteria</taxon>
        <taxon>Pseudomonadati</taxon>
        <taxon>Bacteroidota</taxon>
        <taxon>Bacteroidia</taxon>
        <taxon>Bacteroidales</taxon>
        <taxon>Tannerellaceae</taxon>
        <taxon>Parabacteroides</taxon>
    </lineage>
</organism>
<comment type="caution">
    <text evidence="3">The sequence shown here is derived from an EMBL/GenBank/DDBJ whole genome shotgun (WGS) entry which is preliminary data.</text>
</comment>
<evidence type="ECO:0000313" key="4">
    <source>
        <dbReference type="Proteomes" id="UP000651475"/>
    </source>
</evidence>
<dbReference type="RefSeq" id="WP_186929072.1">
    <property type="nucleotide sequence ID" value="NZ_JACOOJ010000007.1"/>
</dbReference>
<name>A0ABR7DLI6_9BACT</name>
<keyword evidence="1" id="KW-0472">Membrane</keyword>
<reference evidence="3 4" key="1">
    <citation type="submission" date="2020-08" db="EMBL/GenBank/DDBJ databases">
        <title>Genome public.</title>
        <authorList>
            <person name="Liu C."/>
            <person name="Sun Q."/>
        </authorList>
    </citation>
    <scope>NUCLEOTIDE SEQUENCE [LARGE SCALE GENOMIC DNA]</scope>
    <source>
        <strain evidence="3 4">NSJ-79</strain>
    </source>
</reference>
<keyword evidence="1" id="KW-1133">Transmembrane helix</keyword>
<keyword evidence="1" id="KW-0812">Transmembrane</keyword>
<keyword evidence="2" id="KW-0732">Signal</keyword>
<protein>
    <recommendedName>
        <fullName evidence="5">Transmembrane protein</fullName>
    </recommendedName>
</protein>
<feature type="chain" id="PRO_5045321060" description="Transmembrane protein" evidence="2">
    <location>
        <begin position="22"/>
        <end position="284"/>
    </location>
</feature>
<feature type="transmembrane region" description="Helical" evidence="1">
    <location>
        <begin position="253"/>
        <end position="272"/>
    </location>
</feature>
<dbReference type="Proteomes" id="UP000651475">
    <property type="component" value="Unassembled WGS sequence"/>
</dbReference>
<keyword evidence="4" id="KW-1185">Reference proteome</keyword>
<dbReference type="EMBL" id="JACOOJ010000007">
    <property type="protein sequence ID" value="MBC5632289.1"/>
    <property type="molecule type" value="Genomic_DNA"/>
</dbReference>